<accession>A0AB35KGQ2</accession>
<evidence type="ECO:0000313" key="1">
    <source>
        <dbReference type="EMBL" id="MDG5050012.1"/>
    </source>
</evidence>
<feature type="non-terminal residue" evidence="1">
    <location>
        <position position="1"/>
    </location>
</feature>
<comment type="caution">
    <text evidence="1">The sequence shown here is derived from an EMBL/GenBank/DDBJ whole genome shotgun (WGS) entry which is preliminary data.</text>
</comment>
<evidence type="ECO:0000313" key="2">
    <source>
        <dbReference type="Proteomes" id="UP001152820"/>
    </source>
</evidence>
<dbReference type="EMBL" id="JAOWLO010000019">
    <property type="protein sequence ID" value="MDG5050012.1"/>
    <property type="molecule type" value="Genomic_DNA"/>
</dbReference>
<proteinExistence type="predicted"/>
<organism evidence="1 2">
    <name type="scientific">Lactococcus lactis</name>
    <dbReference type="NCBI Taxonomy" id="1358"/>
    <lineage>
        <taxon>Bacteria</taxon>
        <taxon>Bacillati</taxon>
        <taxon>Bacillota</taxon>
        <taxon>Bacilli</taxon>
        <taxon>Lactobacillales</taxon>
        <taxon>Streptococcaceae</taxon>
        <taxon>Lactococcus</taxon>
    </lineage>
</organism>
<reference evidence="1" key="2">
    <citation type="journal article" date="2023" name="Food Microbiol.">
        <title>Evaluation of the fermentation potential of lactic acid bacteria isolated from herbs, fruits and vegetables as starter cultures in nut-based milk alternatives.</title>
        <authorList>
            <person name="Huang W."/>
            <person name="Dong A."/>
            <person name="Pham H.T."/>
            <person name="Zhou C."/>
            <person name="Huo Z."/>
            <person name="Watjen A.P."/>
            <person name="Prakash S."/>
            <person name="Bang-Berthelsen C.H."/>
            <person name="Turner M.S."/>
        </authorList>
    </citation>
    <scope>NUCLEOTIDE SEQUENCE</scope>
    <source>
        <strain evidence="1">593</strain>
    </source>
</reference>
<feature type="non-terminal residue" evidence="1">
    <location>
        <position position="1142"/>
    </location>
</feature>
<gene>
    <name evidence="1" type="ORF">OGZ38_12800</name>
</gene>
<dbReference type="AlphaFoldDB" id="A0AB35KGQ2"/>
<name>A0AB35KGQ2_9LACT</name>
<reference evidence="1" key="1">
    <citation type="submission" date="2022-10" db="EMBL/GenBank/DDBJ databases">
        <authorList>
            <person name="Turner M.S."/>
            <person name="Huang W."/>
        </authorList>
    </citation>
    <scope>NUCLEOTIDE SEQUENCE</scope>
    <source>
        <strain evidence="1">593</strain>
    </source>
</reference>
<sequence length="1142" mass="124664">NVSTTQLTNEIDQSLTPTQRWINSISDEIGKQDWHILGGNQSVNDGLTLTSVKVLNDDYHVINKLTFKPNNNDITINSVIFKGENPQAAQIATGNIEKDHSKVILNFTDEKTGKEGKLDLTSGHSSAVAAIPISFAVLGGVTETGALSAAMAAAAPGVLIIGGATVLIGGGYWLYNQAKANQAYSSAADSRAQAASKEMEFDFSSLGEALEAKDNVRSSYYQEKVLAVQNIIQANTSALSTPLVPNIQINPISIGRVDLSNFNATMSEFTKTMTKFNSDMVNFRQQMNGFTDPKKSFSLSMNAVSNSMRQLHGDLKKWPTVSAYPTFTDVSYDIKTKQLHLVGSMPTISTIEIYNDWKKTQSISTQANGKFDIKVPIASGIIAVDTIQKATKETVYGSLSPYVGPTGLPYFSVDKNGQVLLNDYAGRLSKNPHMTMKASAFPKIDNVSYDIKRQQLSISGSMPTSSTIDLYNGSDKIITQKTKPNGQFSINCNVKPSSTIKLDAVQNSTNKIKYVSYSCSTYAGWTMSPTFLKALFISSDGILSSVHKEFTSVKSGNVKSSENSSSPIISNVTYDIKLKEFHIIGKIEKLSDIKFYTNSELDGWHSEIIKTIRTSNDGHFDVRIPSENGIIEVGWQQISSKTTYYQEPVLFSKPAFKVAGNGQIVVNYAAKVCLKSSLPEEKTSKAPRISSIKFDKERKLLNIEGKMDGKSTINIYGSDDYFSAATKIKSVSTDVNGAFKISIAVTSTVITLESLNNSTGSNVYRPSVDKLSFKINKEGEILGRSGINSKSGTQVIEESTSAIPTFKSVTYNPQTKQLRVIGTMPSASTINLYTNSMFIQSNATKIKTLATTGDGSFDFSISVGNNVLYIQGIQNSTTFKRYDIPDVITVPQFRVSNNGKVVTDIVTSMNLKIPMLVDSMTANPKVTGISYDMMSKSLNFPITMPSQSTVEIIKNGVTISAQETNASGFIKVEVPVDEGLDNNINIKIREKDTDKKIFSLWDPQTLTFLYNSKGELLTDKNTNFCLDKELNLIPTRKVSSPPHFSNLTYNKEHNLVNVSGKLEAKGSLEIYLNKVKTKNVATNENGEFNFELPVSVNAGEVANLSIGGILEDSESTKYTSSLSSLDQPMFTIDSSKGLQICG</sequence>
<protein>
    <submittedName>
        <fullName evidence="1">Uncharacterized protein</fullName>
    </submittedName>
</protein>
<dbReference type="Proteomes" id="UP001152820">
    <property type="component" value="Unassembled WGS sequence"/>
</dbReference>
<dbReference type="RefSeq" id="WP_278200411.1">
    <property type="nucleotide sequence ID" value="NZ_JAOWLO010000019.1"/>
</dbReference>